<dbReference type="EMBL" id="MKKK01000006">
    <property type="protein sequence ID" value="OEY97631.1"/>
    <property type="molecule type" value="Genomic_DNA"/>
</dbReference>
<dbReference type="GO" id="GO:0052689">
    <property type="term" value="F:carboxylic ester hydrolase activity"/>
    <property type="evidence" value="ECO:0007669"/>
    <property type="project" value="TreeGrafter"/>
</dbReference>
<dbReference type="STRING" id="1262585.BJI46_09145"/>
<dbReference type="PANTHER" id="PTHR43265:SF1">
    <property type="entry name" value="ESTERASE ESTD"/>
    <property type="match status" value="1"/>
</dbReference>
<protein>
    <recommendedName>
        <fullName evidence="1">Serine aminopeptidase S33 domain-containing protein</fullName>
    </recommendedName>
</protein>
<keyword evidence="3" id="KW-1185">Reference proteome</keyword>
<organism evidence="2 3">
    <name type="scientific">Acinetobacter qingfengensis</name>
    <dbReference type="NCBI Taxonomy" id="1262585"/>
    <lineage>
        <taxon>Bacteria</taxon>
        <taxon>Pseudomonadati</taxon>
        <taxon>Pseudomonadota</taxon>
        <taxon>Gammaproteobacteria</taxon>
        <taxon>Moraxellales</taxon>
        <taxon>Moraxellaceae</taxon>
        <taxon>Acinetobacter</taxon>
    </lineage>
</organism>
<accession>A0A1E7RE65</accession>
<dbReference type="Proteomes" id="UP000185895">
    <property type="component" value="Unassembled WGS sequence"/>
</dbReference>
<feature type="domain" description="Serine aminopeptidase S33" evidence="1">
    <location>
        <begin position="44"/>
        <end position="288"/>
    </location>
</feature>
<evidence type="ECO:0000259" key="1">
    <source>
        <dbReference type="Pfam" id="PF12146"/>
    </source>
</evidence>
<evidence type="ECO:0000313" key="3">
    <source>
        <dbReference type="Proteomes" id="UP000185895"/>
    </source>
</evidence>
<dbReference type="Gene3D" id="3.40.50.1820">
    <property type="entry name" value="alpha/beta hydrolase"/>
    <property type="match status" value="1"/>
</dbReference>
<comment type="caution">
    <text evidence="2">The sequence shown here is derived from an EMBL/GenBank/DDBJ whole genome shotgun (WGS) entry which is preliminary data.</text>
</comment>
<reference evidence="2 3" key="1">
    <citation type="submission" date="2016-09" db="EMBL/GenBank/DDBJ databases">
        <authorList>
            <person name="Capua I."/>
            <person name="De Benedictis P."/>
            <person name="Joannis T."/>
            <person name="Lombin L.H."/>
            <person name="Cattoli G."/>
        </authorList>
    </citation>
    <scope>NUCLEOTIDE SEQUENCE [LARGE SCALE GENOMIC DNA]</scope>
    <source>
        <strain evidence="2 3">ANC 4671</strain>
    </source>
</reference>
<evidence type="ECO:0000313" key="2">
    <source>
        <dbReference type="EMBL" id="OEY97631.1"/>
    </source>
</evidence>
<gene>
    <name evidence="2" type="ORF">BJI46_09145</name>
</gene>
<name>A0A1E7RE65_9GAMM</name>
<sequence>MFSAPSYAEVKTKLASQLTEKIVQIGQQHGAPLEAAIVWPNQPAKALVVLIAGSGKMDKNEHVGPFYPFLDIANGLADQGIASIRFDKRTFSHPEEFKNKSFTPDQEFVFDAIDATETLMKDSRNHDLPVILLGHSQGGTIIARVAKQLNPHVKGLILFASPSDSDLPRAALRQMVYLQSISPQKNQALFQQQINQLETEINHWENYEKTSVQSGNFPFGVSANYLQYLKNLHPTEEIKALALPTLVLQGGKDYNVLATKDFLEWQQVLQPLGKNVSFKLYPNLHHLFIDPDQYTSASIQHVDQTVLQDLGQWILQQTTLMPNP</sequence>
<dbReference type="AlphaFoldDB" id="A0A1E7RE65"/>
<dbReference type="SUPFAM" id="SSF53474">
    <property type="entry name" value="alpha/beta-Hydrolases"/>
    <property type="match status" value="1"/>
</dbReference>
<dbReference type="Pfam" id="PF12146">
    <property type="entry name" value="Hydrolase_4"/>
    <property type="match status" value="1"/>
</dbReference>
<dbReference type="InterPro" id="IPR053145">
    <property type="entry name" value="AB_hydrolase_Est10"/>
</dbReference>
<proteinExistence type="predicted"/>
<dbReference type="InterPro" id="IPR029058">
    <property type="entry name" value="AB_hydrolase_fold"/>
</dbReference>
<dbReference type="PANTHER" id="PTHR43265">
    <property type="entry name" value="ESTERASE ESTD"/>
    <property type="match status" value="1"/>
</dbReference>
<dbReference type="InterPro" id="IPR022742">
    <property type="entry name" value="Hydrolase_4"/>
</dbReference>